<comment type="caution">
    <text evidence="2">The sequence shown here is derived from an EMBL/GenBank/DDBJ whole genome shotgun (WGS) entry which is preliminary data.</text>
</comment>
<dbReference type="EMBL" id="MNZM01000070">
    <property type="protein sequence ID" value="OIP83948.1"/>
    <property type="molecule type" value="Genomic_DNA"/>
</dbReference>
<gene>
    <name evidence="2" type="ORF">AUK04_02915</name>
</gene>
<sequence length="108" mass="12407">MGKKTARQYLIKYLNRITTEIKPERVLIYGSFLTKKYNKESDIDLLIIAKQFETVNEDDRLKMLYRLSVGIPLDIHIYGITPKEAKQVSSLNSLSIALKTGKDANLLF</sequence>
<evidence type="ECO:0000313" key="2">
    <source>
        <dbReference type="EMBL" id="OIP83948.1"/>
    </source>
</evidence>
<name>A0A1J5HH45_9BACT</name>
<dbReference type="InterPro" id="IPR043519">
    <property type="entry name" value="NT_sf"/>
</dbReference>
<evidence type="ECO:0000259" key="1">
    <source>
        <dbReference type="Pfam" id="PF01909"/>
    </source>
</evidence>
<accession>A0A1J5HH45</accession>
<dbReference type="InterPro" id="IPR002934">
    <property type="entry name" value="Polymerase_NTP_transf_dom"/>
</dbReference>
<dbReference type="AlphaFoldDB" id="A0A1J5HH45"/>
<proteinExistence type="predicted"/>
<dbReference type="CDD" id="cd05403">
    <property type="entry name" value="NT_KNTase_like"/>
    <property type="match status" value="1"/>
</dbReference>
<dbReference type="SUPFAM" id="SSF81301">
    <property type="entry name" value="Nucleotidyltransferase"/>
    <property type="match status" value="1"/>
</dbReference>
<organism evidence="2 3">
    <name type="scientific">Candidatus Roizmanbacteria bacterium CG2_30_33_16</name>
    <dbReference type="NCBI Taxonomy" id="1805340"/>
    <lineage>
        <taxon>Bacteria</taxon>
        <taxon>Candidatus Roizmaniibacteriota</taxon>
    </lineage>
</organism>
<dbReference type="Pfam" id="PF01909">
    <property type="entry name" value="NTP_transf_2"/>
    <property type="match status" value="1"/>
</dbReference>
<feature type="domain" description="Polymerase nucleotidyl transferase" evidence="1">
    <location>
        <begin position="14"/>
        <end position="83"/>
    </location>
</feature>
<dbReference type="Proteomes" id="UP000183758">
    <property type="component" value="Unassembled WGS sequence"/>
</dbReference>
<protein>
    <recommendedName>
        <fullName evidence="1">Polymerase nucleotidyl transferase domain-containing protein</fullName>
    </recommendedName>
</protein>
<dbReference type="Gene3D" id="3.30.460.10">
    <property type="entry name" value="Beta Polymerase, domain 2"/>
    <property type="match status" value="1"/>
</dbReference>
<evidence type="ECO:0000313" key="3">
    <source>
        <dbReference type="Proteomes" id="UP000183758"/>
    </source>
</evidence>
<reference evidence="2 3" key="1">
    <citation type="journal article" date="2016" name="Environ. Microbiol.">
        <title>Genomic resolution of a cold subsurface aquifer community provides metabolic insights for novel microbes adapted to high CO concentrations.</title>
        <authorList>
            <person name="Probst A.J."/>
            <person name="Castelle C.J."/>
            <person name="Singh A."/>
            <person name="Brown C.T."/>
            <person name="Anantharaman K."/>
            <person name="Sharon I."/>
            <person name="Hug L.A."/>
            <person name="Burstein D."/>
            <person name="Emerson J.B."/>
            <person name="Thomas B.C."/>
            <person name="Banfield J.F."/>
        </authorList>
    </citation>
    <scope>NUCLEOTIDE SEQUENCE [LARGE SCALE GENOMIC DNA]</scope>
    <source>
        <strain evidence="2">CG2_30_33_16</strain>
    </source>
</reference>
<dbReference type="GO" id="GO:0016779">
    <property type="term" value="F:nucleotidyltransferase activity"/>
    <property type="evidence" value="ECO:0007669"/>
    <property type="project" value="InterPro"/>
</dbReference>